<feature type="compositionally biased region" description="Basic residues" evidence="1">
    <location>
        <begin position="170"/>
        <end position="180"/>
    </location>
</feature>
<proteinExistence type="predicted"/>
<comment type="caution">
    <text evidence="2">The sequence shown here is derived from an EMBL/GenBank/DDBJ whole genome shotgun (WGS) entry which is preliminary data.</text>
</comment>
<gene>
    <name evidence="2" type="ORF">QCA50_003976</name>
</gene>
<evidence type="ECO:0000256" key="1">
    <source>
        <dbReference type="SAM" id="MobiDB-lite"/>
    </source>
</evidence>
<feature type="compositionally biased region" description="Low complexity" evidence="1">
    <location>
        <begin position="248"/>
        <end position="264"/>
    </location>
</feature>
<dbReference type="EMBL" id="JASBNA010000004">
    <property type="protein sequence ID" value="KAK7692351.1"/>
    <property type="molecule type" value="Genomic_DNA"/>
</dbReference>
<dbReference type="Proteomes" id="UP001385951">
    <property type="component" value="Unassembled WGS sequence"/>
</dbReference>
<feature type="compositionally biased region" description="Low complexity" evidence="1">
    <location>
        <begin position="104"/>
        <end position="125"/>
    </location>
</feature>
<sequence>MAIELAGTSDYFPSLLSKIHDTHPDVPIDSVILQAILLCIVAGKSDSSTVSGGTHASGMPNGSKYLLLRTREDDVNMVVNIVVTILTTVFGFPTHKSRIKSPATTTTTYGHGHHPSSGMGSISGSSFRRRTVEAPETVHPDQFLRSLFFKPQRHSKVDSILTGERDRKNSSSRRSGRFAVRRATTYPLEHDEANAINAPATGGGLGVSLAPPPPSSVISHSKDMSDDGFYEAASMASSRRPLLPTGGTPASTIRSTSTRPISPRVQTDPTPLLSIFQPPSLNHPPPPSLGHASHVSYASHASTITAGPVLLPKALVLSGLENTEVSAQRTLMQVLTDRRLVLDNDEMGDMGEVWNLPEDFFCVYVCSLDPSDRPPVLLGLVSPFSLFSLLPERKYLIFINPKLDKFAMSIDINIPPAVRQVYTSYRAANAPPSIYSPSPRSPTSPLKPLTPSSEHTASAVPSRMNSNIVRPGSAGPPVNKSPIVTSVDIAKLRSFTNSPPFISQETTDLWNQIDSSKRDKEMAYTAIHPSLNMYLADLFSATRHHPEFDSALLTLRAHKDAEDLVRAFRVINGDTLGTELISSVSANVFAAHHNGNGHLMASGTEDETGSSRALSKMDDESLGWGKMEDGDDVLMNLHGRKDSREHDHGGSLGIRVQAPDGSSQEGVPFIIDDLGLHLDGPEMNFPDPPPQIWDVSEVDIARIFPRVVSHRLKVREGPDDEILGSLMFPAVDRGVVQNRGVVRSRRSVKEILVEVLADV</sequence>
<feature type="region of interest" description="Disordered" evidence="1">
    <location>
        <begin position="159"/>
        <end position="180"/>
    </location>
</feature>
<dbReference type="AlphaFoldDB" id="A0AAW0GHW2"/>
<feature type="region of interest" description="Disordered" evidence="1">
    <location>
        <begin position="102"/>
        <end position="125"/>
    </location>
</feature>
<reference evidence="2 3" key="1">
    <citation type="submission" date="2022-09" db="EMBL/GenBank/DDBJ databases">
        <authorList>
            <person name="Palmer J.M."/>
        </authorList>
    </citation>
    <scope>NUCLEOTIDE SEQUENCE [LARGE SCALE GENOMIC DNA]</scope>
    <source>
        <strain evidence="2 3">DSM 7382</strain>
    </source>
</reference>
<organism evidence="2 3">
    <name type="scientific">Cerrena zonata</name>
    <dbReference type="NCBI Taxonomy" id="2478898"/>
    <lineage>
        <taxon>Eukaryota</taxon>
        <taxon>Fungi</taxon>
        <taxon>Dikarya</taxon>
        <taxon>Basidiomycota</taxon>
        <taxon>Agaricomycotina</taxon>
        <taxon>Agaricomycetes</taxon>
        <taxon>Polyporales</taxon>
        <taxon>Cerrenaceae</taxon>
        <taxon>Cerrena</taxon>
    </lineage>
</organism>
<name>A0AAW0GHW2_9APHY</name>
<feature type="compositionally biased region" description="Low complexity" evidence="1">
    <location>
        <begin position="433"/>
        <end position="453"/>
    </location>
</feature>
<evidence type="ECO:0000313" key="2">
    <source>
        <dbReference type="EMBL" id="KAK7692351.1"/>
    </source>
</evidence>
<evidence type="ECO:0000313" key="3">
    <source>
        <dbReference type="Proteomes" id="UP001385951"/>
    </source>
</evidence>
<accession>A0AAW0GHW2</accession>
<protein>
    <submittedName>
        <fullName evidence="2">Uncharacterized protein</fullName>
    </submittedName>
</protein>
<feature type="region of interest" description="Disordered" evidence="1">
    <location>
        <begin position="204"/>
        <end position="266"/>
    </location>
</feature>
<keyword evidence="3" id="KW-1185">Reference proteome</keyword>
<feature type="region of interest" description="Disordered" evidence="1">
    <location>
        <begin position="433"/>
        <end position="480"/>
    </location>
</feature>